<comment type="caution">
    <text evidence="1">The sequence shown here is derived from an EMBL/GenBank/DDBJ whole genome shotgun (WGS) entry which is preliminary data.</text>
</comment>
<dbReference type="Proteomes" id="UP001552299">
    <property type="component" value="Unassembled WGS sequence"/>
</dbReference>
<name>A0ABD0TXW8_DENTH</name>
<dbReference type="PANTHER" id="PTHR33709:SF17">
    <property type="entry name" value="UBIQUITIN-SPECIFIC PROTEASE FAMILY C19-RELATED PROTEIN"/>
    <property type="match status" value="1"/>
</dbReference>
<keyword evidence="2" id="KW-1185">Reference proteome</keyword>
<dbReference type="InterPro" id="IPR040339">
    <property type="entry name" value="At1g16860-like"/>
</dbReference>
<reference evidence="1 2" key="1">
    <citation type="journal article" date="2024" name="Plant Biotechnol. J.">
        <title>Dendrobium thyrsiflorum genome and its molecular insights into genes involved in important horticultural traits.</title>
        <authorList>
            <person name="Chen B."/>
            <person name="Wang J.Y."/>
            <person name="Zheng P.J."/>
            <person name="Li K.L."/>
            <person name="Liang Y.M."/>
            <person name="Chen X.F."/>
            <person name="Zhang C."/>
            <person name="Zhao X."/>
            <person name="He X."/>
            <person name="Zhang G.Q."/>
            <person name="Liu Z.J."/>
            <person name="Xu Q."/>
        </authorList>
    </citation>
    <scope>NUCLEOTIDE SEQUENCE [LARGE SCALE GENOMIC DNA]</scope>
    <source>
        <strain evidence="1">GZMU011</strain>
    </source>
</reference>
<dbReference type="AlphaFoldDB" id="A0ABD0TXW8"/>
<dbReference type="PANTHER" id="PTHR33709">
    <property type="entry name" value="OSJNBA0035M09.9 PROTEIN"/>
    <property type="match status" value="1"/>
</dbReference>
<evidence type="ECO:0000313" key="1">
    <source>
        <dbReference type="EMBL" id="KAL0904581.1"/>
    </source>
</evidence>
<dbReference type="EMBL" id="JANQDX010000019">
    <property type="protein sequence ID" value="KAL0904581.1"/>
    <property type="molecule type" value="Genomic_DNA"/>
</dbReference>
<sequence>MSDSPTIHYIRGGEEKLAPRLLQLLLSLGKEKLIAELRYTKLIKIVVGLLKFDKNCCRRDEIREQFNTDHSSLMMELTIENFSLKAELLHGMGLTEVEVSLLETELLCIEEELVTCGNTSLDTSYQNVPRCAYTSIELHERKRWNLSIASFTAHSWTLRHSEVGPL</sequence>
<organism evidence="1 2">
    <name type="scientific">Dendrobium thyrsiflorum</name>
    <name type="common">Pinecone-like raceme dendrobium</name>
    <name type="synonym">Orchid</name>
    <dbReference type="NCBI Taxonomy" id="117978"/>
    <lineage>
        <taxon>Eukaryota</taxon>
        <taxon>Viridiplantae</taxon>
        <taxon>Streptophyta</taxon>
        <taxon>Embryophyta</taxon>
        <taxon>Tracheophyta</taxon>
        <taxon>Spermatophyta</taxon>
        <taxon>Magnoliopsida</taxon>
        <taxon>Liliopsida</taxon>
        <taxon>Asparagales</taxon>
        <taxon>Orchidaceae</taxon>
        <taxon>Epidendroideae</taxon>
        <taxon>Malaxideae</taxon>
        <taxon>Dendrobiinae</taxon>
        <taxon>Dendrobium</taxon>
    </lineage>
</organism>
<proteinExistence type="predicted"/>
<evidence type="ECO:0000313" key="2">
    <source>
        <dbReference type="Proteomes" id="UP001552299"/>
    </source>
</evidence>
<gene>
    <name evidence="1" type="ORF">M5K25_026708</name>
</gene>
<accession>A0ABD0TXW8</accession>
<protein>
    <submittedName>
        <fullName evidence="1">Uncharacterized protein</fullName>
    </submittedName>
</protein>